<dbReference type="RefSeq" id="WP_050737826.1">
    <property type="nucleotide sequence ID" value="NZ_LNZG01000011.1"/>
</dbReference>
<dbReference type="OrthoDB" id="5125557at2"/>
<name>A0A1E2SL98_LEIXY</name>
<sequence>MSGFPLSGLLRLRNLQEQIAAAAFADVNRALDRVHDQRARIRSEMAGAEPGTVSDRTLLALAMSRASFQSMLAGLAIMHETAAARTVATAHQTAKGQARGIEKLYERHQTTAAVEGLRAEQAALDEAAVTSWRRQDGRTTR</sequence>
<comment type="caution">
    <text evidence="1">The sequence shown here is derived from an EMBL/GenBank/DDBJ whole genome shotgun (WGS) entry which is preliminary data.</text>
</comment>
<dbReference type="InterPro" id="IPR053716">
    <property type="entry name" value="Flag_assembly_chemotaxis_eff"/>
</dbReference>
<evidence type="ECO:0008006" key="3">
    <source>
        <dbReference type="Google" id="ProtNLM"/>
    </source>
</evidence>
<proteinExistence type="predicted"/>
<dbReference type="Gene3D" id="1.10.287.1700">
    <property type="match status" value="1"/>
</dbReference>
<protein>
    <recommendedName>
        <fullName evidence="3">Flagellar FliJ protein</fullName>
    </recommendedName>
</protein>
<dbReference type="Proteomes" id="UP000094426">
    <property type="component" value="Unassembled WGS sequence"/>
</dbReference>
<evidence type="ECO:0000313" key="2">
    <source>
        <dbReference type="Proteomes" id="UP000094426"/>
    </source>
</evidence>
<evidence type="ECO:0000313" key="1">
    <source>
        <dbReference type="EMBL" id="ODA90533.1"/>
    </source>
</evidence>
<reference evidence="1 2" key="1">
    <citation type="submission" date="2015-11" db="EMBL/GenBank/DDBJ databases">
        <authorList>
            <person name="Zhang Y."/>
            <person name="Guo Z."/>
        </authorList>
    </citation>
    <scope>NUCLEOTIDE SEQUENCE [LARGE SCALE GENOMIC DNA]</scope>
    <source>
        <strain evidence="2">gdw1</strain>
    </source>
</reference>
<accession>A0A1E2SL98</accession>
<dbReference type="EMBL" id="LNZG01000011">
    <property type="protein sequence ID" value="ODA90533.1"/>
    <property type="molecule type" value="Genomic_DNA"/>
</dbReference>
<gene>
    <name evidence="1" type="ORF">ATY41_09840</name>
</gene>
<dbReference type="AlphaFoldDB" id="A0A1E2SL98"/>
<organism evidence="1 2">
    <name type="scientific">Leifsonia xyli subsp. xyli</name>
    <dbReference type="NCBI Taxonomy" id="59736"/>
    <lineage>
        <taxon>Bacteria</taxon>
        <taxon>Bacillati</taxon>
        <taxon>Actinomycetota</taxon>
        <taxon>Actinomycetes</taxon>
        <taxon>Micrococcales</taxon>
        <taxon>Microbacteriaceae</taxon>
        <taxon>Leifsonia</taxon>
    </lineage>
</organism>